<comment type="pathway">
    <text evidence="7">tRNA modification; N(7)-methylguanine-tRNA biosynthesis.</text>
</comment>
<proteinExistence type="inferred from homology"/>
<comment type="caution">
    <text evidence="7">Lacks conserved residue(s) required for the propagation of feature annotation.</text>
</comment>
<dbReference type="OrthoDB" id="9802090at2"/>
<sequence length="239" mass="27202">MTDRAKHPAAPWRNFYGRRKGHNLKPNQEAWLQSDLDALSPGAVDWAENPERRPLDLAARFGERPIWLEIGFGGGEHLIHQALANPDIAIIGAEPYINGVAKLLGKIRASGAGNLAVYPGDARDLFDVLPPRSIARAFLLYPDPWPKTRHHRRRFVTPEHLEPLARVMAPGAILRVATDIPDYVRQALLEVPRAGFDWLAERPDDWRTPWADWISTRYEQKALREGRRPHYLTFARRPG</sequence>
<evidence type="ECO:0000256" key="2">
    <source>
        <dbReference type="ARBA" id="ARBA00003015"/>
    </source>
</evidence>
<evidence type="ECO:0000256" key="7">
    <source>
        <dbReference type="HAMAP-Rule" id="MF_01057"/>
    </source>
</evidence>
<dbReference type="InterPro" id="IPR003358">
    <property type="entry name" value="tRNA_(Gua-N-7)_MeTrfase_Trmb"/>
</dbReference>
<dbReference type="PANTHER" id="PTHR23417:SF14">
    <property type="entry name" value="PENTACOTRIPEPTIDE-REPEAT REGION OF PRORP DOMAIN-CONTAINING PROTEIN"/>
    <property type="match status" value="1"/>
</dbReference>
<dbReference type="SUPFAM" id="SSF53335">
    <property type="entry name" value="S-adenosyl-L-methionine-dependent methyltransferases"/>
    <property type="match status" value="1"/>
</dbReference>
<evidence type="ECO:0000256" key="4">
    <source>
        <dbReference type="ARBA" id="ARBA00022679"/>
    </source>
</evidence>
<gene>
    <name evidence="7 8" type="primary">trmB</name>
    <name evidence="8" type="ORF">E2L08_03785</name>
</gene>
<dbReference type="PANTHER" id="PTHR23417">
    <property type="entry name" value="3-DEOXY-D-MANNO-OCTULOSONIC-ACID TRANSFERASE/TRNA GUANINE-N 7 - -METHYLTRANSFERASE"/>
    <property type="match status" value="1"/>
</dbReference>
<evidence type="ECO:0000256" key="6">
    <source>
        <dbReference type="ARBA" id="ARBA00022694"/>
    </source>
</evidence>
<dbReference type="EMBL" id="SNAA01000003">
    <property type="protein sequence ID" value="TDL81785.1"/>
    <property type="molecule type" value="Genomic_DNA"/>
</dbReference>
<evidence type="ECO:0000313" key="8">
    <source>
        <dbReference type="EMBL" id="TDL81785.1"/>
    </source>
</evidence>
<keyword evidence="4 7" id="KW-0808">Transferase</keyword>
<dbReference type="UniPathway" id="UPA00989"/>
<feature type="binding site" evidence="7">
    <location>
        <position position="94"/>
    </location>
    <ligand>
        <name>S-adenosyl-L-methionine</name>
        <dbReference type="ChEBI" id="CHEBI:59789"/>
    </ligand>
</feature>
<dbReference type="InterPro" id="IPR029063">
    <property type="entry name" value="SAM-dependent_MTases_sf"/>
</dbReference>
<dbReference type="GO" id="GO:0008176">
    <property type="term" value="F:tRNA (guanine(46)-N7)-methyltransferase activity"/>
    <property type="evidence" value="ECO:0007669"/>
    <property type="project" value="UniProtKB-UniRule"/>
</dbReference>
<feature type="binding site" evidence="7">
    <location>
        <position position="147"/>
    </location>
    <ligand>
        <name>substrate</name>
    </ligand>
</feature>
<keyword evidence="3 7" id="KW-0489">Methyltransferase</keyword>
<dbReference type="AlphaFoldDB" id="A0A4R6AF33"/>
<protein>
    <recommendedName>
        <fullName evidence="7">tRNA (guanine-N(7)-)-methyltransferase</fullName>
        <ecNumber evidence="7">2.1.1.33</ecNumber>
    </recommendedName>
    <alternativeName>
        <fullName evidence="7">tRNA (guanine(46)-N(7))-methyltransferase</fullName>
    </alternativeName>
    <alternativeName>
        <fullName evidence="7">tRNA(m7G46)-methyltransferase</fullName>
    </alternativeName>
</protein>
<comment type="similarity">
    <text evidence="7">Belongs to the class I-like SAM-binding methyltransferase superfamily. TrmB family.</text>
</comment>
<dbReference type="GO" id="GO:0043527">
    <property type="term" value="C:tRNA methyltransferase complex"/>
    <property type="evidence" value="ECO:0007669"/>
    <property type="project" value="TreeGrafter"/>
</dbReference>
<feature type="binding site" evidence="7">
    <location>
        <begin position="216"/>
        <end position="219"/>
    </location>
    <ligand>
        <name>substrate</name>
    </ligand>
</feature>
<name>A0A4R6AF33_9RHOB</name>
<dbReference type="PROSITE" id="PS51625">
    <property type="entry name" value="SAM_MT_TRMB"/>
    <property type="match status" value="1"/>
</dbReference>
<comment type="catalytic activity">
    <reaction evidence="1 7">
        <text>guanosine(46) in tRNA + S-adenosyl-L-methionine = N(7)-methylguanosine(46) in tRNA + S-adenosyl-L-homocysteine</text>
        <dbReference type="Rhea" id="RHEA:42708"/>
        <dbReference type="Rhea" id="RHEA-COMP:10188"/>
        <dbReference type="Rhea" id="RHEA-COMP:10189"/>
        <dbReference type="ChEBI" id="CHEBI:57856"/>
        <dbReference type="ChEBI" id="CHEBI:59789"/>
        <dbReference type="ChEBI" id="CHEBI:74269"/>
        <dbReference type="ChEBI" id="CHEBI:74480"/>
        <dbReference type="EC" id="2.1.1.33"/>
    </reaction>
</comment>
<dbReference type="InterPro" id="IPR055361">
    <property type="entry name" value="tRNA_methyltr_TrmB_bact"/>
</dbReference>
<keyword evidence="5 7" id="KW-0949">S-adenosyl-L-methionine</keyword>
<evidence type="ECO:0000313" key="9">
    <source>
        <dbReference type="Proteomes" id="UP000295701"/>
    </source>
</evidence>
<feature type="binding site" evidence="7">
    <location>
        <position position="143"/>
    </location>
    <ligand>
        <name>S-adenosyl-L-methionine</name>
        <dbReference type="ChEBI" id="CHEBI:59789"/>
    </ligand>
</feature>
<keyword evidence="6 7" id="KW-0819">tRNA processing</keyword>
<dbReference type="HAMAP" id="MF_01057">
    <property type="entry name" value="tRNA_methyltr_TrmB"/>
    <property type="match status" value="1"/>
</dbReference>
<evidence type="ECO:0000256" key="1">
    <source>
        <dbReference type="ARBA" id="ARBA00000142"/>
    </source>
</evidence>
<feature type="binding site" evidence="7">
    <location>
        <position position="179"/>
    </location>
    <ligand>
        <name>substrate</name>
    </ligand>
</feature>
<dbReference type="Proteomes" id="UP000295701">
    <property type="component" value="Unassembled WGS sequence"/>
</dbReference>
<organism evidence="8 9">
    <name type="scientific">Palleronia sediminis</name>
    <dbReference type="NCBI Taxonomy" id="2547833"/>
    <lineage>
        <taxon>Bacteria</taxon>
        <taxon>Pseudomonadati</taxon>
        <taxon>Pseudomonadota</taxon>
        <taxon>Alphaproteobacteria</taxon>
        <taxon>Rhodobacterales</taxon>
        <taxon>Roseobacteraceae</taxon>
        <taxon>Palleronia</taxon>
    </lineage>
</organism>
<feature type="binding site" evidence="7">
    <location>
        <position position="69"/>
    </location>
    <ligand>
        <name>S-adenosyl-L-methionine</name>
        <dbReference type="ChEBI" id="CHEBI:59789"/>
    </ligand>
</feature>
<accession>A0A4R6AF33</accession>
<reference evidence="8 9" key="1">
    <citation type="submission" date="2019-03" db="EMBL/GenBank/DDBJ databases">
        <title>Primorskyibacter sp. SS33 isolated from sediments.</title>
        <authorList>
            <person name="Xunke S."/>
        </authorList>
    </citation>
    <scope>NUCLEOTIDE SEQUENCE [LARGE SCALE GENOMIC DNA]</scope>
    <source>
        <strain evidence="8 9">SS33</strain>
    </source>
</reference>
<evidence type="ECO:0000256" key="3">
    <source>
        <dbReference type="ARBA" id="ARBA00022603"/>
    </source>
</evidence>
<evidence type="ECO:0000256" key="5">
    <source>
        <dbReference type="ARBA" id="ARBA00022691"/>
    </source>
</evidence>
<dbReference type="RefSeq" id="WP_133395735.1">
    <property type="nucleotide sequence ID" value="NZ_SNAA01000003.1"/>
</dbReference>
<comment type="caution">
    <text evidence="8">The sequence shown here is derived from an EMBL/GenBank/DDBJ whole genome shotgun (WGS) entry which is preliminary data.</text>
</comment>
<feature type="binding site" evidence="7">
    <location>
        <position position="121"/>
    </location>
    <ligand>
        <name>S-adenosyl-L-methionine</name>
        <dbReference type="ChEBI" id="CHEBI:59789"/>
    </ligand>
</feature>
<dbReference type="Pfam" id="PF02390">
    <property type="entry name" value="Methyltransf_4"/>
    <property type="match status" value="1"/>
</dbReference>
<dbReference type="EC" id="2.1.1.33" evidence="7"/>
<comment type="function">
    <text evidence="2 7">Catalyzes the formation of N(7)-methylguanine at position 46 (m7G46) in tRNA.</text>
</comment>
<keyword evidence="9" id="KW-1185">Reference proteome</keyword>
<dbReference type="Gene3D" id="3.40.50.150">
    <property type="entry name" value="Vaccinia Virus protein VP39"/>
    <property type="match status" value="1"/>
</dbReference>